<feature type="non-terminal residue" evidence="1">
    <location>
        <position position="1"/>
    </location>
</feature>
<gene>
    <name evidence="1" type="ORF">SMN809_LOCUS24032</name>
</gene>
<evidence type="ECO:0000313" key="1">
    <source>
        <dbReference type="EMBL" id="CAF4251716.1"/>
    </source>
</evidence>
<dbReference type="SUPFAM" id="SSF56112">
    <property type="entry name" value="Protein kinase-like (PK-like)"/>
    <property type="match status" value="1"/>
</dbReference>
<reference evidence="1" key="1">
    <citation type="submission" date="2021-02" db="EMBL/GenBank/DDBJ databases">
        <authorList>
            <person name="Nowell W R."/>
        </authorList>
    </citation>
    <scope>NUCLEOTIDE SEQUENCE</scope>
</reference>
<dbReference type="InterPro" id="IPR011009">
    <property type="entry name" value="Kinase-like_dom_sf"/>
</dbReference>
<organism evidence="1 2">
    <name type="scientific">Rotaria magnacalcarata</name>
    <dbReference type="NCBI Taxonomy" id="392030"/>
    <lineage>
        <taxon>Eukaryota</taxon>
        <taxon>Metazoa</taxon>
        <taxon>Spiralia</taxon>
        <taxon>Gnathifera</taxon>
        <taxon>Rotifera</taxon>
        <taxon>Eurotatoria</taxon>
        <taxon>Bdelloidea</taxon>
        <taxon>Philodinida</taxon>
        <taxon>Philodinidae</taxon>
        <taxon>Rotaria</taxon>
    </lineage>
</organism>
<name>A0A8S2SYK6_9BILA</name>
<evidence type="ECO:0000313" key="2">
    <source>
        <dbReference type="Proteomes" id="UP000676336"/>
    </source>
</evidence>
<evidence type="ECO:0008006" key="3">
    <source>
        <dbReference type="Google" id="ProtNLM"/>
    </source>
</evidence>
<protein>
    <recommendedName>
        <fullName evidence="3">Protein kinase domain-containing protein</fullName>
    </recommendedName>
</protein>
<proteinExistence type="predicted"/>
<sequence>WAKTPYRGEPVDVWSCGIILTAMLTGGRFCF</sequence>
<dbReference type="Proteomes" id="UP000676336">
    <property type="component" value="Unassembled WGS sequence"/>
</dbReference>
<dbReference type="Gene3D" id="1.10.510.10">
    <property type="entry name" value="Transferase(Phosphotransferase) domain 1"/>
    <property type="match status" value="1"/>
</dbReference>
<comment type="caution">
    <text evidence="1">The sequence shown here is derived from an EMBL/GenBank/DDBJ whole genome shotgun (WGS) entry which is preliminary data.</text>
</comment>
<accession>A0A8S2SYK6</accession>
<dbReference type="AlphaFoldDB" id="A0A8S2SYK6"/>
<dbReference type="EMBL" id="CAJOBI010027129">
    <property type="protein sequence ID" value="CAF4251716.1"/>
    <property type="molecule type" value="Genomic_DNA"/>
</dbReference>